<protein>
    <submittedName>
        <fullName evidence="1">Uncharacterized protein</fullName>
    </submittedName>
</protein>
<dbReference type="AlphaFoldDB" id="A0A6M2F419"/>
<evidence type="ECO:0000313" key="1">
    <source>
        <dbReference type="EMBL" id="NUU90259.1"/>
    </source>
</evidence>
<name>A0A6M2F419_9ROSI</name>
<proteinExistence type="predicted"/>
<reference evidence="1" key="1">
    <citation type="submission" date="2020-03" db="EMBL/GenBank/DDBJ databases">
        <authorList>
            <person name="Zhang R."/>
        </authorList>
    </citation>
    <scope>NUCLEOTIDE SEQUENCE</scope>
</reference>
<sequence length="102" mass="11381">MSMERLSVQSKTTPALFVSAQPNEIQGREGIRTIWPNLLDDCSNLANTFKKTLVQALCKGDIPRLFPPLWRWIFIITLSSSSCRWGTPSAGCLGYLCSQCSK</sequence>
<organism evidence="1">
    <name type="scientific">Populus davidiana</name>
    <dbReference type="NCBI Taxonomy" id="266767"/>
    <lineage>
        <taxon>Eukaryota</taxon>
        <taxon>Viridiplantae</taxon>
        <taxon>Streptophyta</taxon>
        <taxon>Embryophyta</taxon>
        <taxon>Tracheophyta</taxon>
        <taxon>Spermatophyta</taxon>
        <taxon>Magnoliopsida</taxon>
        <taxon>eudicotyledons</taxon>
        <taxon>Gunneridae</taxon>
        <taxon>Pentapetalae</taxon>
        <taxon>rosids</taxon>
        <taxon>fabids</taxon>
        <taxon>Malpighiales</taxon>
        <taxon>Salicaceae</taxon>
        <taxon>Saliceae</taxon>
        <taxon>Populus</taxon>
    </lineage>
</organism>
<accession>A0A6M2F419</accession>
<dbReference type="EMBL" id="GILB01009926">
    <property type="protein sequence ID" value="NUU90259.1"/>
    <property type="molecule type" value="Transcribed_RNA"/>
</dbReference>